<feature type="compositionally biased region" description="Basic and acidic residues" evidence="8">
    <location>
        <begin position="1"/>
        <end position="11"/>
    </location>
</feature>
<evidence type="ECO:0000256" key="7">
    <source>
        <dbReference type="ARBA" id="ARBA00032930"/>
    </source>
</evidence>
<sequence length="778" mass="84271">MHKFITKETPAKRANPPSSDIPSSSPAFATPAHPLKSFSATPSSAPTAVRHAILPIVLPPATLRPLAFRTFTKKHSLTLNSSSLAELAAFIGRHCGSGWREEGLAEKVLEEVARSWKSRNGGVIVDGASAELKEILTTLEASMSGGKIISGGRGLSRQNSLMLDSSQDSDLANVRMGLPPSRALTRGDSQDSLGASNLGVDDEIDDESLNDVRKWLKAIIAYEQPRLVYNVDKKHFERETCKPSIMPSAPRKALAFKNRFNVIHQRLLRHESFHTSAVTTSRAANKRRTPGAGQALKITQIANMLGRHGTQQMLLGMLVILPAGELAISDLTGTITLDLSRAVDYPENSAWFTPSMIVLVDGIYEEEDEEIGKGLGGTRGVGGVLGGKFIASFIGHLSCETRATSLGMTGADGAQDQSIGGGFGWIDFLGLGSERAVGQKMRRVEERLLRRLTAEEAADRSRLVILGELNLDNPRTLPALRKILSIYAAEDQAAPPLTFILMGNFVQHPIMARSRGGGSVEYKEYFDELGTVLAEFPALIKNSTFVFVPGDNDAWISAGTTGASSPLPRKPIPDIFTSRIRRLFTSAASNDQTKASPEAIWASNPSRLSLFGPNHEIALFRDDMLGRLQRNAVVVGGARDAAATEDDGEDVPMMQVDGEGDASMEVDGAAGQSEKERVAAASLRTAQRLVKTVLDQGYLSPFQPSIRPVHWDYSWALHLYPLPSALVLMDNTAPAFCVTYGRCHVMNPGSVLLPDRRSVARWIEYKIGSLGQVRESAF</sequence>
<evidence type="ECO:0000256" key="2">
    <source>
        <dbReference type="ARBA" id="ARBA00009560"/>
    </source>
</evidence>
<evidence type="ECO:0000256" key="8">
    <source>
        <dbReference type="SAM" id="MobiDB-lite"/>
    </source>
</evidence>
<evidence type="ECO:0000259" key="9">
    <source>
        <dbReference type="Pfam" id="PF04042"/>
    </source>
</evidence>
<comment type="caution">
    <text evidence="10">The sequence shown here is derived from an EMBL/GenBank/DDBJ whole genome shotgun (WGS) entry which is preliminary data.</text>
</comment>
<evidence type="ECO:0000256" key="4">
    <source>
        <dbReference type="ARBA" id="ARBA00022705"/>
    </source>
</evidence>
<dbReference type="GO" id="GO:0003677">
    <property type="term" value="F:DNA binding"/>
    <property type="evidence" value="ECO:0007669"/>
    <property type="project" value="UniProtKB-KW"/>
</dbReference>
<keyword evidence="5" id="KW-0238">DNA-binding</keyword>
<comment type="similarity">
    <text evidence="2">Belongs to the DNA polymerase epsilon subunit B family.</text>
</comment>
<organism evidence="10 11">
    <name type="scientific">Pseudallescheria apiosperma</name>
    <name type="common">Scedosporium apiospermum</name>
    <dbReference type="NCBI Taxonomy" id="563466"/>
    <lineage>
        <taxon>Eukaryota</taxon>
        <taxon>Fungi</taxon>
        <taxon>Dikarya</taxon>
        <taxon>Ascomycota</taxon>
        <taxon>Pezizomycotina</taxon>
        <taxon>Sordariomycetes</taxon>
        <taxon>Hypocreomycetidae</taxon>
        <taxon>Microascales</taxon>
        <taxon>Microascaceae</taxon>
        <taxon>Scedosporium</taxon>
    </lineage>
</organism>
<dbReference type="GO" id="GO:0008622">
    <property type="term" value="C:epsilon DNA polymerase complex"/>
    <property type="evidence" value="ECO:0007669"/>
    <property type="project" value="InterPro"/>
</dbReference>
<evidence type="ECO:0000256" key="6">
    <source>
        <dbReference type="ARBA" id="ARBA00023242"/>
    </source>
</evidence>
<evidence type="ECO:0000256" key="5">
    <source>
        <dbReference type="ARBA" id="ARBA00023125"/>
    </source>
</evidence>
<feature type="region of interest" description="Disordered" evidence="8">
    <location>
        <begin position="1"/>
        <end position="27"/>
    </location>
</feature>
<evidence type="ECO:0000256" key="1">
    <source>
        <dbReference type="ARBA" id="ARBA00004123"/>
    </source>
</evidence>
<dbReference type="InterPro" id="IPR016266">
    <property type="entry name" value="POLE2"/>
</dbReference>
<name>A0A084GCS6_PSEDA</name>
<keyword evidence="11" id="KW-1185">Reference proteome</keyword>
<evidence type="ECO:0000313" key="11">
    <source>
        <dbReference type="Proteomes" id="UP000028545"/>
    </source>
</evidence>
<dbReference type="InterPro" id="IPR007185">
    <property type="entry name" value="DNA_pol_a/d/e_bsu"/>
</dbReference>
<dbReference type="PANTHER" id="PTHR12708">
    <property type="entry name" value="DNA POLYMERASE EPSILON SUBUNIT B"/>
    <property type="match status" value="1"/>
</dbReference>
<feature type="domain" description="DNA polymerase alpha/delta/epsilon subunit B" evidence="9">
    <location>
        <begin position="464"/>
        <end position="737"/>
    </location>
</feature>
<evidence type="ECO:0000256" key="3">
    <source>
        <dbReference type="ARBA" id="ARBA00016011"/>
    </source>
</evidence>
<dbReference type="OrthoDB" id="10254730at2759"/>
<dbReference type="GeneID" id="27721649"/>
<dbReference type="RefSeq" id="XP_016644937.1">
    <property type="nucleotide sequence ID" value="XM_016785561.1"/>
</dbReference>
<dbReference type="PANTHER" id="PTHR12708:SF0">
    <property type="entry name" value="DNA POLYMERASE EPSILON SUBUNIT 2"/>
    <property type="match status" value="1"/>
</dbReference>
<evidence type="ECO:0000313" key="10">
    <source>
        <dbReference type="EMBL" id="KEZ45138.1"/>
    </source>
</evidence>
<keyword evidence="6" id="KW-0539">Nucleus</keyword>
<dbReference type="OMA" id="PEDGAWF"/>
<dbReference type="EMBL" id="JOWA01000086">
    <property type="protein sequence ID" value="KEZ45138.1"/>
    <property type="molecule type" value="Genomic_DNA"/>
</dbReference>
<dbReference type="VEuPathDB" id="FungiDB:SAPIO_CDS2577"/>
<reference evidence="10 11" key="1">
    <citation type="journal article" date="2014" name="Genome Announc.">
        <title>Draft genome sequence of the pathogenic fungus Scedosporium apiospermum.</title>
        <authorList>
            <person name="Vandeputte P."/>
            <person name="Ghamrawi S."/>
            <person name="Rechenmann M."/>
            <person name="Iltis A."/>
            <person name="Giraud S."/>
            <person name="Fleury M."/>
            <person name="Thornton C."/>
            <person name="Delhaes L."/>
            <person name="Meyer W."/>
            <person name="Papon N."/>
            <person name="Bouchara J.P."/>
        </authorList>
    </citation>
    <scope>NUCLEOTIDE SEQUENCE [LARGE SCALE GENOMIC DNA]</scope>
    <source>
        <strain evidence="10 11">IHEM 14462</strain>
    </source>
</reference>
<dbReference type="HOGENOM" id="CLU_010628_1_0_1"/>
<protein>
    <recommendedName>
        <fullName evidence="3">DNA polymerase epsilon subunit B</fullName>
    </recommendedName>
    <alternativeName>
        <fullName evidence="7">DNA polymerase II subunit 2</fullName>
    </alternativeName>
</protein>
<dbReference type="GO" id="GO:0042276">
    <property type="term" value="P:error-prone translesion synthesis"/>
    <property type="evidence" value="ECO:0007669"/>
    <property type="project" value="TreeGrafter"/>
</dbReference>
<feature type="compositionally biased region" description="Low complexity" evidence="8">
    <location>
        <begin position="16"/>
        <end position="26"/>
    </location>
</feature>
<dbReference type="GO" id="GO:0006261">
    <property type="term" value="P:DNA-templated DNA replication"/>
    <property type="evidence" value="ECO:0007669"/>
    <property type="project" value="InterPro"/>
</dbReference>
<keyword evidence="4" id="KW-0235">DNA replication</keyword>
<dbReference type="Proteomes" id="UP000028545">
    <property type="component" value="Unassembled WGS sequence"/>
</dbReference>
<gene>
    <name evidence="10" type="ORF">SAPIO_CDS2577</name>
</gene>
<comment type="subcellular location">
    <subcellularLocation>
        <location evidence="1">Nucleus</location>
    </subcellularLocation>
</comment>
<proteinExistence type="inferred from homology"/>
<dbReference type="KEGG" id="sapo:SAPIO_CDS2577"/>
<dbReference type="Pfam" id="PF04042">
    <property type="entry name" value="DNA_pol_E_B"/>
    <property type="match status" value="1"/>
</dbReference>
<dbReference type="AlphaFoldDB" id="A0A084GCS6"/>
<accession>A0A084GCS6</accession>